<evidence type="ECO:0000313" key="2">
    <source>
        <dbReference type="Proteomes" id="UP000243217"/>
    </source>
</evidence>
<name>A0A1V9ZYV7_9STRA</name>
<dbReference type="EMBL" id="JNBS01000957">
    <property type="protein sequence ID" value="OQS03213.1"/>
    <property type="molecule type" value="Genomic_DNA"/>
</dbReference>
<sequence>MDNSTSILTGCNPRKTTFCTDLLCYFTLLFKNLATLATIQLRPVKWNNSSLNFLGGNLMCTYNSPRTFVQESFAFDDICSTQLPLNSSLDSGMFACMMSTNIVDSLYRLPALAGDDATTCQSRLLWTHKVFIGSNITGVDINSSSLAQLGYMQFVSNNSVENIEM</sequence>
<organism evidence="1 2">
    <name type="scientific">Thraustotheca clavata</name>
    <dbReference type="NCBI Taxonomy" id="74557"/>
    <lineage>
        <taxon>Eukaryota</taxon>
        <taxon>Sar</taxon>
        <taxon>Stramenopiles</taxon>
        <taxon>Oomycota</taxon>
        <taxon>Saprolegniomycetes</taxon>
        <taxon>Saprolegniales</taxon>
        <taxon>Achlyaceae</taxon>
        <taxon>Thraustotheca</taxon>
    </lineage>
</organism>
<reference evidence="1 2" key="1">
    <citation type="journal article" date="2014" name="Genome Biol. Evol.">
        <title>The secreted proteins of Achlya hypogyna and Thraustotheca clavata identify the ancestral oomycete secretome and reveal gene acquisitions by horizontal gene transfer.</title>
        <authorList>
            <person name="Misner I."/>
            <person name="Blouin N."/>
            <person name="Leonard G."/>
            <person name="Richards T.A."/>
            <person name="Lane C.E."/>
        </authorList>
    </citation>
    <scope>NUCLEOTIDE SEQUENCE [LARGE SCALE GENOMIC DNA]</scope>
    <source>
        <strain evidence="1 2">ATCC 34112</strain>
    </source>
</reference>
<comment type="caution">
    <text evidence="1">The sequence shown here is derived from an EMBL/GenBank/DDBJ whole genome shotgun (WGS) entry which is preliminary data.</text>
</comment>
<dbReference type="AlphaFoldDB" id="A0A1V9ZYV7"/>
<proteinExistence type="predicted"/>
<gene>
    <name evidence="1" type="ORF">THRCLA_21209</name>
</gene>
<keyword evidence="2" id="KW-1185">Reference proteome</keyword>
<dbReference type="Proteomes" id="UP000243217">
    <property type="component" value="Unassembled WGS sequence"/>
</dbReference>
<evidence type="ECO:0000313" key="1">
    <source>
        <dbReference type="EMBL" id="OQS03213.1"/>
    </source>
</evidence>
<accession>A0A1V9ZYV7</accession>
<protein>
    <submittedName>
        <fullName evidence="1">Uncharacterized protein</fullName>
    </submittedName>
</protein>